<evidence type="ECO:0000313" key="12">
    <source>
        <dbReference type="Proteomes" id="UP000663829"/>
    </source>
</evidence>
<evidence type="ECO:0000256" key="9">
    <source>
        <dbReference type="RuleBase" id="RU361228"/>
    </source>
</evidence>
<evidence type="ECO:0000256" key="4">
    <source>
        <dbReference type="ARBA" id="ARBA00022695"/>
    </source>
</evidence>
<keyword evidence="9" id="KW-0521">NADP</keyword>
<evidence type="ECO:0000256" key="3">
    <source>
        <dbReference type="ARBA" id="ARBA00022679"/>
    </source>
</evidence>
<gene>
    <name evidence="10" type="ORF">GPM918_LOCUS31922</name>
    <name evidence="11" type="ORF">SRO942_LOCUS32577</name>
</gene>
<evidence type="ECO:0000256" key="6">
    <source>
        <dbReference type="ARBA" id="ARBA00022803"/>
    </source>
</evidence>
<keyword evidence="6 8" id="KW-0802">TPR repeat</keyword>
<evidence type="ECO:0000256" key="1">
    <source>
        <dbReference type="ARBA" id="ARBA00009558"/>
    </source>
</evidence>
<evidence type="ECO:0000256" key="2">
    <source>
        <dbReference type="ARBA" id="ARBA00022676"/>
    </source>
</evidence>
<dbReference type="Gene3D" id="3.90.176.10">
    <property type="entry name" value="Toxin ADP-ribosyltransferase, Chain A, domain 1"/>
    <property type="match status" value="1"/>
</dbReference>
<evidence type="ECO:0000313" key="10">
    <source>
        <dbReference type="EMBL" id="CAF1372408.1"/>
    </source>
</evidence>
<dbReference type="InterPro" id="IPR011990">
    <property type="entry name" value="TPR-like_helical_dom_sf"/>
</dbReference>
<dbReference type="SUPFAM" id="SSF56399">
    <property type="entry name" value="ADP-ribosylation"/>
    <property type="match status" value="1"/>
</dbReference>
<dbReference type="InterPro" id="IPR019734">
    <property type="entry name" value="TPR_rpt"/>
</dbReference>
<dbReference type="SMART" id="SM00028">
    <property type="entry name" value="TPR"/>
    <property type="match status" value="9"/>
</dbReference>
<keyword evidence="3 9" id="KW-0808">Transferase</keyword>
<dbReference type="Pfam" id="PF13424">
    <property type="entry name" value="TPR_12"/>
    <property type="match status" value="3"/>
</dbReference>
<feature type="repeat" description="TPR" evidence="8">
    <location>
        <begin position="572"/>
        <end position="605"/>
    </location>
</feature>
<feature type="repeat" description="TPR" evidence="8">
    <location>
        <begin position="614"/>
        <end position="647"/>
    </location>
</feature>
<dbReference type="Pfam" id="PF01129">
    <property type="entry name" value="ART"/>
    <property type="match status" value="1"/>
</dbReference>
<dbReference type="OrthoDB" id="7103806at2759"/>
<evidence type="ECO:0000313" key="11">
    <source>
        <dbReference type="EMBL" id="CAF4260139.1"/>
    </source>
</evidence>
<dbReference type="PROSITE" id="PS50005">
    <property type="entry name" value="TPR"/>
    <property type="match status" value="4"/>
</dbReference>
<dbReference type="GO" id="GO:0016779">
    <property type="term" value="F:nucleotidyltransferase activity"/>
    <property type="evidence" value="ECO:0007669"/>
    <property type="project" value="UniProtKB-KW"/>
</dbReference>
<evidence type="ECO:0000256" key="7">
    <source>
        <dbReference type="ARBA" id="ARBA00047597"/>
    </source>
</evidence>
<dbReference type="AlphaFoldDB" id="A0A815IZM2"/>
<organism evidence="10 12">
    <name type="scientific">Didymodactylos carnosus</name>
    <dbReference type="NCBI Taxonomy" id="1234261"/>
    <lineage>
        <taxon>Eukaryota</taxon>
        <taxon>Metazoa</taxon>
        <taxon>Spiralia</taxon>
        <taxon>Gnathifera</taxon>
        <taxon>Rotifera</taxon>
        <taxon>Eurotatoria</taxon>
        <taxon>Bdelloidea</taxon>
        <taxon>Philodinida</taxon>
        <taxon>Philodinidae</taxon>
        <taxon>Didymodactylos</taxon>
    </lineage>
</organism>
<comment type="caution">
    <text evidence="10">The sequence shown here is derived from an EMBL/GenBank/DDBJ whole genome shotgun (WGS) entry which is preliminary data.</text>
</comment>
<dbReference type="InterPro" id="IPR000768">
    <property type="entry name" value="ART"/>
</dbReference>
<dbReference type="Gene3D" id="1.25.40.10">
    <property type="entry name" value="Tetratricopeptide repeat domain"/>
    <property type="match status" value="3"/>
</dbReference>
<keyword evidence="12" id="KW-1185">Reference proteome</keyword>
<comment type="similarity">
    <text evidence="1 9">Belongs to the Arg-specific ADP-ribosyltransferase family.</text>
</comment>
<protein>
    <recommendedName>
        <fullName evidence="9">NAD(P)(+)--arginine ADP-ribosyltransferase</fullName>
        <ecNumber evidence="9">2.4.2.31</ecNumber>
    </recommendedName>
    <alternativeName>
        <fullName evidence="9">Mono(ADP-ribosyl)transferase</fullName>
    </alternativeName>
</protein>
<evidence type="ECO:0000256" key="5">
    <source>
        <dbReference type="ARBA" id="ARBA00022737"/>
    </source>
</evidence>
<dbReference type="EMBL" id="CAJNOQ010015991">
    <property type="protein sequence ID" value="CAF1372408.1"/>
    <property type="molecule type" value="Genomic_DNA"/>
</dbReference>
<dbReference type="PROSITE" id="PS50293">
    <property type="entry name" value="TPR_REGION"/>
    <property type="match status" value="1"/>
</dbReference>
<proteinExistence type="inferred from homology"/>
<dbReference type="SUPFAM" id="SSF48452">
    <property type="entry name" value="TPR-like"/>
    <property type="match status" value="3"/>
</dbReference>
<reference evidence="10" key="1">
    <citation type="submission" date="2021-02" db="EMBL/GenBank/DDBJ databases">
        <authorList>
            <person name="Nowell W R."/>
        </authorList>
    </citation>
    <scope>NUCLEOTIDE SEQUENCE</scope>
</reference>
<feature type="repeat" description="TPR" evidence="8">
    <location>
        <begin position="446"/>
        <end position="479"/>
    </location>
</feature>
<dbReference type="PANTHER" id="PTHR45641:SF19">
    <property type="entry name" value="NEPHROCYSTIN-3"/>
    <property type="match status" value="1"/>
</dbReference>
<keyword evidence="2 9" id="KW-0328">Glycosyltransferase</keyword>
<comment type="catalytic activity">
    <reaction evidence="7 9">
        <text>L-arginyl-[protein] + NAD(+) = N(omega)-(ADP-D-ribosyl)-L-arginyl-[protein] + nicotinamide + H(+)</text>
        <dbReference type="Rhea" id="RHEA:19149"/>
        <dbReference type="Rhea" id="RHEA-COMP:10532"/>
        <dbReference type="Rhea" id="RHEA-COMP:15087"/>
        <dbReference type="ChEBI" id="CHEBI:15378"/>
        <dbReference type="ChEBI" id="CHEBI:17154"/>
        <dbReference type="ChEBI" id="CHEBI:29965"/>
        <dbReference type="ChEBI" id="CHEBI:57540"/>
        <dbReference type="ChEBI" id="CHEBI:142554"/>
        <dbReference type="EC" id="2.4.2.31"/>
    </reaction>
</comment>
<dbReference type="PANTHER" id="PTHR45641">
    <property type="entry name" value="TETRATRICOPEPTIDE REPEAT PROTEIN (AFU_ORTHOLOGUE AFUA_6G03870)"/>
    <property type="match status" value="1"/>
</dbReference>
<dbReference type="EMBL" id="CAJOBC010076440">
    <property type="protein sequence ID" value="CAF4260139.1"/>
    <property type="molecule type" value="Genomic_DNA"/>
</dbReference>
<dbReference type="PROSITE" id="PS51996">
    <property type="entry name" value="TR_MART"/>
    <property type="match status" value="1"/>
</dbReference>
<evidence type="ECO:0000256" key="8">
    <source>
        <dbReference type="PROSITE-ProRule" id="PRU00339"/>
    </source>
</evidence>
<sequence length="711" mass="81644">MYTQIFKEILLETKYDEKSLHDFVTFCQSNNCGSPVNIDLFKKEYRDKSAVWWYTRPSFIYSMLNDALRTLQVDVIIKMGFYISQLHQEIQQLHQKQFLTDNPKSLMVYRGQALREKDVEKLLETRSGLLSFNNFLSTSTDDVVARGYAQLNSEIPGKIGVLFKMFINPSVSSTPFANITQVSYCEEENEVLFSMHTVFRIINIEPIDDNGRLYQVDLQLTADDDEELRILTNHIANQIGGDTGWDRLANFLLRINYLDKAEELYNTLLEQASNDSDRVQYYNQFFNIKYDQSDFEAAASYLEKIVKIQKKTLPANDPFLSTSHNNSGFISCKTGECARSLIFYDKSSEIDEKALPVHHDSFASNFHNITTADESIRTSSDASFYVKALEMYERTLAPDQPSLSVSPNNIAGIFEDMTIDSRVLAFNEKLLEIRLKSLPPNHPDLALSYYNIAKMYHDRGEHSKALCSYQQSFEIFEKNLPASHPYLGIVCDHIAVAYHNMAEYSKALPFYEKALRIFQRALPPSHPDLAIAYHKIASLHYDIKEYPKVLLFYEKALAIGQETPLPNDHDLATFYYNVGATHVQMGEDSKALPFYEKAMEIFREALPPTHPSMASSFDNIASLYYRMGEYATAWGFYEKGLEIYQETLPPNHPDLATLHHNVGTVYHCIGKYSEALSHFERALDMFEISVHANDSRLQSVKRNIETVKKEL</sequence>
<name>A0A815IZM2_9BILA</name>
<keyword evidence="9" id="KW-0520">NAD</keyword>
<dbReference type="Pfam" id="PF13374">
    <property type="entry name" value="TPR_10"/>
    <property type="match status" value="1"/>
</dbReference>
<dbReference type="Proteomes" id="UP000681722">
    <property type="component" value="Unassembled WGS sequence"/>
</dbReference>
<keyword evidence="5" id="KW-0677">Repeat</keyword>
<dbReference type="EC" id="2.4.2.31" evidence="9"/>
<dbReference type="Proteomes" id="UP000663829">
    <property type="component" value="Unassembled WGS sequence"/>
</dbReference>
<dbReference type="GO" id="GO:0106274">
    <property type="term" value="F:NAD+-protein-arginine ADP-ribosyltransferase activity"/>
    <property type="evidence" value="ECO:0007669"/>
    <property type="project" value="UniProtKB-EC"/>
</dbReference>
<feature type="repeat" description="TPR" evidence="8">
    <location>
        <begin position="656"/>
        <end position="689"/>
    </location>
</feature>
<accession>A0A815IZM2</accession>
<keyword evidence="4" id="KW-0548">Nucleotidyltransferase</keyword>